<dbReference type="AlphaFoldDB" id="A0A5K8A1V1"/>
<keyword evidence="1" id="KW-1133">Transmembrane helix</keyword>
<dbReference type="EMBL" id="AP021876">
    <property type="protein sequence ID" value="BBO86539.1"/>
    <property type="molecule type" value="Genomic_DNA"/>
</dbReference>
<dbReference type="Proteomes" id="UP000425960">
    <property type="component" value="Chromosome"/>
</dbReference>
<protein>
    <submittedName>
        <fullName evidence="2">Uncharacterized protein</fullName>
    </submittedName>
</protein>
<organism evidence="2 3">
    <name type="scientific">Desulfosarcina ovata subsp. sediminis</name>
    <dbReference type="NCBI Taxonomy" id="885957"/>
    <lineage>
        <taxon>Bacteria</taxon>
        <taxon>Pseudomonadati</taxon>
        <taxon>Thermodesulfobacteriota</taxon>
        <taxon>Desulfobacteria</taxon>
        <taxon>Desulfobacterales</taxon>
        <taxon>Desulfosarcinaceae</taxon>
        <taxon>Desulfosarcina</taxon>
    </lineage>
</organism>
<sequence>MHLTKEARNKIGLMVFGMTLFPAMVHGLGKWFMDSSVTISGFYTYFFRSLLDTGKDGMVVWSIACGPYMFYELVLLYRSFFPGTRSRVPGKPECEN</sequence>
<keyword evidence="1" id="KW-0472">Membrane</keyword>
<feature type="transmembrane region" description="Helical" evidence="1">
    <location>
        <begin position="58"/>
        <end position="77"/>
    </location>
</feature>
<accession>A0A5K8A1V1</accession>
<keyword evidence="1" id="KW-0812">Transmembrane</keyword>
<reference evidence="2 3" key="1">
    <citation type="submission" date="2019-11" db="EMBL/GenBank/DDBJ databases">
        <title>Comparative genomics of hydrocarbon-degrading Desulfosarcina strains.</title>
        <authorList>
            <person name="Watanabe M."/>
            <person name="Kojima H."/>
            <person name="Fukui M."/>
        </authorList>
    </citation>
    <scope>NUCLEOTIDE SEQUENCE [LARGE SCALE GENOMIC DNA]</scope>
    <source>
        <strain evidence="2 3">28bB2T</strain>
    </source>
</reference>
<dbReference type="RefSeq" id="WP_155325802.1">
    <property type="nucleotide sequence ID" value="NZ_AP021876.1"/>
</dbReference>
<proteinExistence type="predicted"/>
<feature type="transmembrane region" description="Helical" evidence="1">
    <location>
        <begin position="12"/>
        <end position="33"/>
    </location>
</feature>
<dbReference type="KEGG" id="dov:DSCO28_71050"/>
<gene>
    <name evidence="2" type="ORF">DSCO28_71050</name>
</gene>
<name>A0A5K8A1V1_9BACT</name>
<evidence type="ECO:0000313" key="2">
    <source>
        <dbReference type="EMBL" id="BBO86539.1"/>
    </source>
</evidence>
<evidence type="ECO:0000256" key="1">
    <source>
        <dbReference type="SAM" id="Phobius"/>
    </source>
</evidence>
<evidence type="ECO:0000313" key="3">
    <source>
        <dbReference type="Proteomes" id="UP000425960"/>
    </source>
</evidence>